<comment type="subcellular location">
    <subcellularLocation>
        <location evidence="1">Cell membrane</location>
        <topology evidence="1">Multi-pass membrane protein</topology>
    </subcellularLocation>
</comment>
<feature type="transmembrane region" description="Helical" evidence="6">
    <location>
        <begin position="89"/>
        <end position="107"/>
    </location>
</feature>
<proteinExistence type="predicted"/>
<keyword evidence="3 6" id="KW-0812">Transmembrane</keyword>
<evidence type="ECO:0000256" key="2">
    <source>
        <dbReference type="ARBA" id="ARBA00022475"/>
    </source>
</evidence>
<accession>A0AAU7JTZ8</accession>
<evidence type="ECO:0000256" key="5">
    <source>
        <dbReference type="ARBA" id="ARBA00023136"/>
    </source>
</evidence>
<dbReference type="GO" id="GO:0005886">
    <property type="term" value="C:plasma membrane"/>
    <property type="evidence" value="ECO:0007669"/>
    <property type="project" value="UniProtKB-SubCell"/>
</dbReference>
<feature type="transmembrane region" description="Helical" evidence="6">
    <location>
        <begin position="226"/>
        <end position="253"/>
    </location>
</feature>
<protein>
    <submittedName>
        <fullName evidence="7">YhjD/YihY/BrkB family envelope integrity protein</fullName>
    </submittedName>
</protein>
<keyword evidence="2" id="KW-1003">Cell membrane</keyword>
<feature type="transmembrane region" description="Helical" evidence="6">
    <location>
        <begin position="160"/>
        <end position="183"/>
    </location>
</feature>
<evidence type="ECO:0000256" key="6">
    <source>
        <dbReference type="SAM" id="Phobius"/>
    </source>
</evidence>
<dbReference type="Pfam" id="PF03631">
    <property type="entry name" value="Virul_fac_BrkB"/>
    <property type="match status" value="1"/>
</dbReference>
<organism evidence="7">
    <name type="scientific">Pedococcus sp. KACC 23699</name>
    <dbReference type="NCBI Taxonomy" id="3149228"/>
    <lineage>
        <taxon>Bacteria</taxon>
        <taxon>Bacillati</taxon>
        <taxon>Actinomycetota</taxon>
        <taxon>Actinomycetes</taxon>
        <taxon>Micrococcales</taxon>
        <taxon>Intrasporangiaceae</taxon>
        <taxon>Pedococcus</taxon>
    </lineage>
</organism>
<feature type="transmembrane region" description="Helical" evidence="6">
    <location>
        <begin position="195"/>
        <end position="214"/>
    </location>
</feature>
<name>A0AAU7JTZ8_9MICO</name>
<evidence type="ECO:0000313" key="7">
    <source>
        <dbReference type="EMBL" id="XBO43359.1"/>
    </source>
</evidence>
<dbReference type="RefSeq" id="WP_406830793.1">
    <property type="nucleotide sequence ID" value="NZ_CP157483.1"/>
</dbReference>
<evidence type="ECO:0000256" key="1">
    <source>
        <dbReference type="ARBA" id="ARBA00004651"/>
    </source>
</evidence>
<keyword evidence="5 6" id="KW-0472">Membrane</keyword>
<evidence type="ECO:0000256" key="4">
    <source>
        <dbReference type="ARBA" id="ARBA00022989"/>
    </source>
</evidence>
<dbReference type="InterPro" id="IPR017039">
    <property type="entry name" value="Virul_fac_BrkB"/>
</dbReference>
<gene>
    <name evidence="7" type="ORF">ABEG17_17625</name>
</gene>
<dbReference type="AlphaFoldDB" id="A0AAU7JTZ8"/>
<sequence length="295" mass="31975">MPLRAIGARLKESFPGRCARTFVEQQGLDRAMAIASQSFTALIPLLILASAALPTGSEHGVADAIVGKFGLSGDAEKSVRLVFAQTQPGSVGVGSLFLLLFSGVSLTRRLQRMYLQAYDLPPSPGVRGTFNASLGLAAFLAEVGLLSLLRSIVRSLPFDWASGLPLTMVVGVLFWTTVPFLLLDRRMPWRRLLPAGALAGVAVSLYGVATTFYMPVLMTSYSRRYGLFGITVAIVGWLLCMAVIVVSTTIVAAEFDRAREPWACRLRATLGFDQPLVVPEGAPLEDEREVSRRWQ</sequence>
<evidence type="ECO:0000256" key="3">
    <source>
        <dbReference type="ARBA" id="ARBA00022692"/>
    </source>
</evidence>
<feature type="transmembrane region" description="Helical" evidence="6">
    <location>
        <begin position="128"/>
        <end position="148"/>
    </location>
</feature>
<keyword evidence="4 6" id="KW-1133">Transmembrane helix</keyword>
<reference evidence="7" key="1">
    <citation type="submission" date="2024-05" db="EMBL/GenBank/DDBJ databases">
        <authorList>
            <person name="Kim S."/>
            <person name="Heo J."/>
            <person name="Choi H."/>
            <person name="Choi Y."/>
            <person name="Kwon S.-W."/>
            <person name="Kim Y."/>
        </authorList>
    </citation>
    <scope>NUCLEOTIDE SEQUENCE</scope>
    <source>
        <strain evidence="7">KACC 23699</strain>
    </source>
</reference>
<feature type="transmembrane region" description="Helical" evidence="6">
    <location>
        <begin position="31"/>
        <end position="53"/>
    </location>
</feature>
<dbReference type="EMBL" id="CP157483">
    <property type="protein sequence ID" value="XBO43359.1"/>
    <property type="molecule type" value="Genomic_DNA"/>
</dbReference>